<dbReference type="EMBL" id="CP141259">
    <property type="protein sequence ID" value="WRL48705.1"/>
    <property type="molecule type" value="Genomic_DNA"/>
</dbReference>
<gene>
    <name evidence="1" type="ORF">U5817_11825</name>
</gene>
<organism evidence="1 2">
    <name type="scientific">Aromatoleum evansii</name>
    <name type="common">Azoarcus evansii</name>
    <dbReference type="NCBI Taxonomy" id="59406"/>
    <lineage>
        <taxon>Bacteria</taxon>
        <taxon>Pseudomonadati</taxon>
        <taxon>Pseudomonadota</taxon>
        <taxon>Betaproteobacteria</taxon>
        <taxon>Rhodocyclales</taxon>
        <taxon>Rhodocyclaceae</taxon>
        <taxon>Aromatoleum</taxon>
    </lineage>
</organism>
<protein>
    <submittedName>
        <fullName evidence="1">Uncharacterized protein</fullName>
    </submittedName>
</protein>
<sequence>MPNATTIYRALEELARRFEVLHQKFSEFFEAAQYMGDRKCFGPIVKFDDHLDRNCFTVNFLDKTLIFRFSSALSETNSPVGTVTCLEPNPDDESQPYDVLTISFSTSGKIYGIDKPDDFEDPLNISDTVTAIFIVSHCVYLTLRKGVQAQPS</sequence>
<evidence type="ECO:0000313" key="1">
    <source>
        <dbReference type="EMBL" id="WRL48705.1"/>
    </source>
</evidence>
<dbReference type="Proteomes" id="UP001626593">
    <property type="component" value="Chromosome"/>
</dbReference>
<dbReference type="RefSeq" id="WP_157354170.1">
    <property type="nucleotide sequence ID" value="NZ_CP141259.1"/>
</dbReference>
<accession>A0ABZ1AS56</accession>
<keyword evidence="2" id="KW-1185">Reference proteome</keyword>
<reference evidence="1 2" key="1">
    <citation type="submission" date="2023-12" db="EMBL/GenBank/DDBJ databases">
        <title>A. evansii MAY27, complete genome.</title>
        <authorList>
            <person name="Wang Y."/>
        </authorList>
    </citation>
    <scope>NUCLEOTIDE SEQUENCE [LARGE SCALE GENOMIC DNA]</scope>
    <source>
        <strain evidence="1 2">MAY27</strain>
    </source>
</reference>
<proteinExistence type="predicted"/>
<evidence type="ECO:0000313" key="2">
    <source>
        <dbReference type="Proteomes" id="UP001626593"/>
    </source>
</evidence>
<name>A0ABZ1AS56_AROEV</name>